<dbReference type="Proteomes" id="UP001165065">
    <property type="component" value="Unassembled WGS sequence"/>
</dbReference>
<dbReference type="GO" id="GO:0022857">
    <property type="term" value="F:transmembrane transporter activity"/>
    <property type="evidence" value="ECO:0007669"/>
    <property type="project" value="TreeGrafter"/>
</dbReference>
<evidence type="ECO:0000256" key="1">
    <source>
        <dbReference type="ARBA" id="ARBA00004141"/>
    </source>
</evidence>
<feature type="transmembrane region" description="Helical" evidence="8">
    <location>
        <begin position="865"/>
        <end position="891"/>
    </location>
</feature>
<feature type="compositionally biased region" description="Basic and acidic residues" evidence="7">
    <location>
        <begin position="980"/>
        <end position="997"/>
    </location>
</feature>
<sequence>MSGSRVEAVAKFIFNRPGVVLLGAFVVILLCVAPAGGGLNVTLAPTVWYDSSSLVTQRQFGYETGFNGWADMMASPGGSSNTTTPMTTTLDTLYFVFESNDDSTLLTKKRVAKIKSIEDSVLSVDGFEDWCQLLTGDTCAGFTSLTSTLLDGEGEVREEAEYEAIVSSVWCSSPTTKSSIAIALAGADLQCSGRNITNTKYLKSKLPFGGPLPGYDAVSVDTAEQHRKLGESFFSTTLAPHLKEKAKEAEKLGMTLYFGGLNPVGGVAYGTVLSYLMMDMMFAIGSMLFVLIYLISQLRSGFISFMGFFEIVISVPMSFGLFALFGSEYVSFLQFMGLFIIMGIGADDIFVFMDAYDQGKANFKDETPENQFVYSYKRASSAMLVTSCTSGVAFFATAVSPVPAVAAFGLTMGFMVFCDFFLVITWFPASVLIAERYLGWLTYENLCVPTPPPPTPEEIKAAEEAAKMRSPWETEPSKMGNIEYYFNSSYLDTIGDQRYGGFLSLFFLVMIFVWFSKAGDLKVTGDLPENFDEDHMFTKFRDVVVTGFSQSTGIPKVPVNVFFGIDGDKPVNRDGLDPQSDAVSNFAYYDNDFDLTKHESQVAIANLCTSIASPNSTMVYDSQVYCFVDDFKEFLAGQNPSLSWADGTHASKIVSPEFMNYQRLKFGERFTGAGMKSGVVVKGYEVDTTGLQDVVDAGTESELDVFAFITFNSTLPLKPSLLNLAEMRQWMEDFDALLATHNTANPSVKGLQFCLYWYFMIAGEAVVTSTKQGVAISLAFAAMILLGATRNWRLASLAILTVLGVVAAVAWMMILLDWTVDFLGSVCLIVVIGLSVDYTVHLCHSYSHSDEIYNVHRAAHAATEMGLSVVSGAITSFGASIFLLLCSMVFFKRFGTFMCATVVISLTLSLWFFLPICCFIGPSRNRKTNYETSHSDFCVSDPRDDNKVQPEKEEKKETKETEVDGEKGEEAEAEVEVEVEEKKEIEEKEVDGEKGEEAEVEVEEDVKNDVKKEVEGGGDAEGGA</sequence>
<evidence type="ECO:0000313" key="10">
    <source>
        <dbReference type="EMBL" id="GMI20826.1"/>
    </source>
</evidence>
<feature type="transmembrane region" description="Helical" evidence="8">
    <location>
        <begin position="755"/>
        <end position="787"/>
    </location>
</feature>
<proteinExistence type="inferred from homology"/>
<evidence type="ECO:0000256" key="6">
    <source>
        <dbReference type="ARBA" id="ARBA00038046"/>
    </source>
</evidence>
<name>A0A9W7FWN7_9STRA</name>
<dbReference type="SUPFAM" id="SSF82866">
    <property type="entry name" value="Multidrug efflux transporter AcrB transmembrane domain"/>
    <property type="match status" value="2"/>
</dbReference>
<feature type="domain" description="SSD" evidence="9">
    <location>
        <begin position="794"/>
        <end position="919"/>
    </location>
</feature>
<dbReference type="EMBL" id="BRYA01000523">
    <property type="protein sequence ID" value="GMI20826.1"/>
    <property type="molecule type" value="Genomic_DNA"/>
</dbReference>
<feature type="transmembrane region" description="Helical" evidence="8">
    <location>
        <begin position="499"/>
        <end position="516"/>
    </location>
</feature>
<dbReference type="Gene3D" id="1.20.1640.10">
    <property type="entry name" value="Multidrug efflux transporter AcrB transmembrane domain"/>
    <property type="match status" value="2"/>
</dbReference>
<organism evidence="10 11">
    <name type="scientific">Triparma columacea</name>
    <dbReference type="NCBI Taxonomy" id="722753"/>
    <lineage>
        <taxon>Eukaryota</taxon>
        <taxon>Sar</taxon>
        <taxon>Stramenopiles</taxon>
        <taxon>Ochrophyta</taxon>
        <taxon>Bolidophyceae</taxon>
        <taxon>Parmales</taxon>
        <taxon>Triparmaceae</taxon>
        <taxon>Triparma</taxon>
    </lineage>
</organism>
<protein>
    <recommendedName>
        <fullName evidence="9">SSD domain-containing protein</fullName>
    </recommendedName>
</protein>
<dbReference type="InterPro" id="IPR000731">
    <property type="entry name" value="SSD"/>
</dbReference>
<feature type="transmembrane region" description="Helical" evidence="8">
    <location>
        <begin position="302"/>
        <end position="326"/>
    </location>
</feature>
<feature type="transmembrane region" description="Helical" evidence="8">
    <location>
        <begin position="794"/>
        <end position="816"/>
    </location>
</feature>
<evidence type="ECO:0000256" key="5">
    <source>
        <dbReference type="ARBA" id="ARBA00023180"/>
    </source>
</evidence>
<feature type="transmembrane region" description="Helical" evidence="8">
    <location>
        <begin position="20"/>
        <end position="43"/>
    </location>
</feature>
<keyword evidence="11" id="KW-1185">Reference proteome</keyword>
<dbReference type="AlphaFoldDB" id="A0A9W7FWN7"/>
<dbReference type="PROSITE" id="PS50156">
    <property type="entry name" value="SSD"/>
    <property type="match status" value="2"/>
</dbReference>
<comment type="similarity">
    <text evidence="6">Belongs to the dispatched family.</text>
</comment>
<evidence type="ECO:0000256" key="7">
    <source>
        <dbReference type="SAM" id="MobiDB-lite"/>
    </source>
</evidence>
<feature type="transmembrane region" description="Helical" evidence="8">
    <location>
        <begin position="275"/>
        <end position="295"/>
    </location>
</feature>
<dbReference type="Pfam" id="PF12349">
    <property type="entry name" value="Sterol-sensing"/>
    <property type="match status" value="1"/>
</dbReference>
<feature type="domain" description="SSD" evidence="9">
    <location>
        <begin position="303"/>
        <end position="433"/>
    </location>
</feature>
<evidence type="ECO:0000256" key="3">
    <source>
        <dbReference type="ARBA" id="ARBA00022989"/>
    </source>
</evidence>
<feature type="transmembrane region" description="Helical" evidence="8">
    <location>
        <begin position="822"/>
        <end position="844"/>
    </location>
</feature>
<feature type="transmembrane region" description="Helical" evidence="8">
    <location>
        <begin position="897"/>
        <end position="920"/>
    </location>
</feature>
<feature type="region of interest" description="Disordered" evidence="7">
    <location>
        <begin position="930"/>
        <end position="1024"/>
    </location>
</feature>
<dbReference type="GO" id="GO:0016020">
    <property type="term" value="C:membrane"/>
    <property type="evidence" value="ECO:0007669"/>
    <property type="project" value="UniProtKB-SubCell"/>
</dbReference>
<accession>A0A9W7FWN7</accession>
<comment type="caution">
    <text evidence="10">The sequence shown here is derived from an EMBL/GenBank/DDBJ whole genome shotgun (WGS) entry which is preliminary data.</text>
</comment>
<feature type="compositionally biased region" description="Basic and acidic residues" evidence="7">
    <location>
        <begin position="941"/>
        <end position="970"/>
    </location>
</feature>
<dbReference type="InterPro" id="IPR052081">
    <property type="entry name" value="Dispatched_Hh_regulator"/>
</dbReference>
<keyword evidence="5" id="KW-0325">Glycoprotein</keyword>
<feature type="transmembrane region" description="Helical" evidence="8">
    <location>
        <begin position="405"/>
        <end position="427"/>
    </location>
</feature>
<reference evidence="11" key="1">
    <citation type="journal article" date="2023" name="Commun. Biol.">
        <title>Genome analysis of Parmales, the sister group of diatoms, reveals the evolutionary specialization of diatoms from phago-mixotrophs to photoautotrophs.</title>
        <authorList>
            <person name="Ban H."/>
            <person name="Sato S."/>
            <person name="Yoshikawa S."/>
            <person name="Yamada K."/>
            <person name="Nakamura Y."/>
            <person name="Ichinomiya M."/>
            <person name="Sato N."/>
            <person name="Blanc-Mathieu R."/>
            <person name="Endo H."/>
            <person name="Kuwata A."/>
            <person name="Ogata H."/>
        </authorList>
    </citation>
    <scope>NUCLEOTIDE SEQUENCE [LARGE SCALE GENOMIC DNA]</scope>
</reference>
<feature type="transmembrane region" description="Helical" evidence="8">
    <location>
        <begin position="381"/>
        <end position="399"/>
    </location>
</feature>
<keyword evidence="4 8" id="KW-0472">Membrane</keyword>
<keyword evidence="3 8" id="KW-1133">Transmembrane helix</keyword>
<evidence type="ECO:0000256" key="2">
    <source>
        <dbReference type="ARBA" id="ARBA00022692"/>
    </source>
</evidence>
<evidence type="ECO:0000256" key="8">
    <source>
        <dbReference type="SAM" id="Phobius"/>
    </source>
</evidence>
<evidence type="ECO:0000313" key="11">
    <source>
        <dbReference type="Proteomes" id="UP001165065"/>
    </source>
</evidence>
<comment type="subcellular location">
    <subcellularLocation>
        <location evidence="1">Membrane</location>
        <topology evidence="1">Multi-pass membrane protein</topology>
    </subcellularLocation>
</comment>
<dbReference type="PANTHER" id="PTHR45951">
    <property type="entry name" value="PROTEIN DISPATCHED-RELATED"/>
    <property type="match status" value="1"/>
</dbReference>
<feature type="compositionally biased region" description="Basic and acidic residues" evidence="7">
    <location>
        <begin position="1005"/>
        <end position="1015"/>
    </location>
</feature>
<gene>
    <name evidence="10" type="ORF">TrCOL_g13623</name>
</gene>
<dbReference type="OrthoDB" id="429851at2759"/>
<evidence type="ECO:0000259" key="9">
    <source>
        <dbReference type="PROSITE" id="PS50156"/>
    </source>
</evidence>
<keyword evidence="2 8" id="KW-0812">Transmembrane</keyword>
<evidence type="ECO:0000256" key="4">
    <source>
        <dbReference type="ARBA" id="ARBA00023136"/>
    </source>
</evidence>
<dbReference type="InterPro" id="IPR053958">
    <property type="entry name" value="HMGCR/SNAP/NPC1-like_SSD"/>
</dbReference>
<feature type="transmembrane region" description="Helical" evidence="8">
    <location>
        <begin position="332"/>
        <end position="353"/>
    </location>
</feature>